<evidence type="ECO:0000313" key="2">
    <source>
        <dbReference type="Proteomes" id="UP000095765"/>
    </source>
</evidence>
<accession>A0A174QB59</accession>
<organism evidence="1 2">
    <name type="scientific">Anaerotruncus colihominis</name>
    <dbReference type="NCBI Taxonomy" id="169435"/>
    <lineage>
        <taxon>Bacteria</taxon>
        <taxon>Bacillati</taxon>
        <taxon>Bacillota</taxon>
        <taxon>Clostridia</taxon>
        <taxon>Eubacteriales</taxon>
        <taxon>Oscillospiraceae</taxon>
        <taxon>Anaerotruncus</taxon>
    </lineage>
</organism>
<proteinExistence type="predicted"/>
<dbReference type="GeneID" id="72462788"/>
<name>A0A174QB59_9FIRM</name>
<sequence>MEYPIPNPSGNKMLSLVNELYQRSTGMCRAGAGPYGIGVSVVEDTPIDVFFTFDPDPVLDCKILPEEIPEYTVGVIGSWSGERKYLSREEVGQLLSASDPKTRILAEMLRYFEGKTWIVSCADCQEAFGILADAEMREAFGLDEQEQIGPKLEM</sequence>
<dbReference type="AlphaFoldDB" id="A0A174QB59"/>
<dbReference type="EMBL" id="CZBE01000010">
    <property type="protein sequence ID" value="CUP70552.1"/>
    <property type="molecule type" value="Genomic_DNA"/>
</dbReference>
<protein>
    <submittedName>
        <fullName evidence="1">Uncharacterized protein</fullName>
    </submittedName>
</protein>
<reference evidence="1 2" key="1">
    <citation type="submission" date="2015-09" db="EMBL/GenBank/DDBJ databases">
        <authorList>
            <consortium name="Pathogen Informatics"/>
        </authorList>
    </citation>
    <scope>NUCLEOTIDE SEQUENCE [LARGE SCALE GENOMIC DNA]</scope>
    <source>
        <strain evidence="1 2">2789STDY5834939</strain>
    </source>
</reference>
<dbReference type="Proteomes" id="UP000095765">
    <property type="component" value="Unassembled WGS sequence"/>
</dbReference>
<dbReference type="RefSeq" id="WP_009261079.1">
    <property type="nucleotide sequence ID" value="NZ_CABIWA010000008.1"/>
</dbReference>
<gene>
    <name evidence="1" type="ORF">ERS852551_01669</name>
</gene>
<evidence type="ECO:0000313" key="1">
    <source>
        <dbReference type="EMBL" id="CUP70552.1"/>
    </source>
</evidence>